<organism evidence="1 2">
    <name type="scientific">Rhodoplanes azumiensis</name>
    <dbReference type="NCBI Taxonomy" id="1897628"/>
    <lineage>
        <taxon>Bacteria</taxon>
        <taxon>Pseudomonadati</taxon>
        <taxon>Pseudomonadota</taxon>
        <taxon>Alphaproteobacteria</taxon>
        <taxon>Hyphomicrobiales</taxon>
        <taxon>Nitrobacteraceae</taxon>
        <taxon>Rhodoplanes</taxon>
    </lineage>
</organism>
<reference evidence="2" key="1">
    <citation type="journal article" date="2019" name="Int. J. Syst. Evol. Microbiol.">
        <title>The Global Catalogue of Microorganisms (GCM) 10K type strain sequencing project: providing services to taxonomists for standard genome sequencing and annotation.</title>
        <authorList>
            <consortium name="The Broad Institute Genomics Platform"/>
            <consortium name="The Broad Institute Genome Sequencing Center for Infectious Disease"/>
            <person name="Wu L."/>
            <person name="Ma J."/>
        </authorList>
    </citation>
    <scope>NUCLEOTIDE SEQUENCE [LARGE SCALE GENOMIC DNA]</scope>
    <source>
        <strain evidence="2">CGMCC 1.6774</strain>
    </source>
</reference>
<dbReference type="EMBL" id="JBHUIW010000044">
    <property type="protein sequence ID" value="MFD2185011.1"/>
    <property type="molecule type" value="Genomic_DNA"/>
</dbReference>
<proteinExistence type="predicted"/>
<evidence type="ECO:0000313" key="2">
    <source>
        <dbReference type="Proteomes" id="UP001597314"/>
    </source>
</evidence>
<evidence type="ECO:0000313" key="1">
    <source>
        <dbReference type="EMBL" id="MFD2185011.1"/>
    </source>
</evidence>
<name>A0ABW5AQP0_9BRAD</name>
<dbReference type="RefSeq" id="WP_378480143.1">
    <property type="nucleotide sequence ID" value="NZ_JBHUIW010000044.1"/>
</dbReference>
<gene>
    <name evidence="1" type="ORF">ACFSOX_22895</name>
</gene>
<keyword evidence="2" id="KW-1185">Reference proteome</keyword>
<comment type="caution">
    <text evidence="1">The sequence shown here is derived from an EMBL/GenBank/DDBJ whole genome shotgun (WGS) entry which is preliminary data.</text>
</comment>
<sequence>MSDPPRLSGIQEVARGRPGCGRYATGPLDEWLAGRFPDADGALVRKAVAEIDDAVRAVLLARRGVTVRRDRSLTPAKVAAGRAMWREAIARANERRGLAPTPTPADRPEPLAVVYTATSRPAKPAEALRRIRDAIEKCDRYLFLKAWQEAPRDAVEMLHEAGLPAALDASALNEDRLPRPEIVALHVDRAIALAGSRRKPPSWRRDAAVRTIVEEHDRLGGRPTVRDRATFLLAVEQFYAAHGADDLGFAAVVRAKAVRTRLLGAPGSRKSRDI</sequence>
<protein>
    <submittedName>
        <fullName evidence="1">Uncharacterized protein</fullName>
    </submittedName>
</protein>
<accession>A0ABW5AQP0</accession>
<dbReference type="Proteomes" id="UP001597314">
    <property type="component" value="Unassembled WGS sequence"/>
</dbReference>